<evidence type="ECO:0008006" key="3">
    <source>
        <dbReference type="Google" id="ProtNLM"/>
    </source>
</evidence>
<dbReference type="Proteomes" id="UP000053593">
    <property type="component" value="Unassembled WGS sequence"/>
</dbReference>
<evidence type="ECO:0000313" key="2">
    <source>
        <dbReference type="Proteomes" id="UP000053593"/>
    </source>
</evidence>
<dbReference type="AlphaFoldDB" id="A0A0D0BXM6"/>
<dbReference type="OrthoDB" id="2646875at2759"/>
<dbReference type="HOGENOM" id="CLU_156698_0_0_1"/>
<sequence length="113" mass="13084">MYSWCCGVVYYPGTDLDGLETWFWGTPHLPPLANFQLVPSEAEHSSTEGRYRCFYPNCSSEEYKSKQYRDNHFDKIHLGVRHSCDLCLSEFMNPGSVKKHQDLGRCHGTRFGQ</sequence>
<evidence type="ECO:0000313" key="1">
    <source>
        <dbReference type="EMBL" id="KIK60451.1"/>
    </source>
</evidence>
<protein>
    <recommendedName>
        <fullName evidence="3">C2H2-type domain-containing protein</fullName>
    </recommendedName>
</protein>
<keyword evidence="2" id="KW-1185">Reference proteome</keyword>
<proteinExistence type="predicted"/>
<dbReference type="EMBL" id="KN834775">
    <property type="protein sequence ID" value="KIK60451.1"/>
    <property type="molecule type" value="Genomic_DNA"/>
</dbReference>
<gene>
    <name evidence="1" type="ORF">GYMLUDRAFT_73897</name>
</gene>
<organism evidence="1 2">
    <name type="scientific">Collybiopsis luxurians FD-317 M1</name>
    <dbReference type="NCBI Taxonomy" id="944289"/>
    <lineage>
        <taxon>Eukaryota</taxon>
        <taxon>Fungi</taxon>
        <taxon>Dikarya</taxon>
        <taxon>Basidiomycota</taxon>
        <taxon>Agaricomycotina</taxon>
        <taxon>Agaricomycetes</taxon>
        <taxon>Agaricomycetidae</taxon>
        <taxon>Agaricales</taxon>
        <taxon>Marasmiineae</taxon>
        <taxon>Omphalotaceae</taxon>
        <taxon>Collybiopsis</taxon>
        <taxon>Collybiopsis luxurians</taxon>
    </lineage>
</organism>
<name>A0A0D0BXM6_9AGAR</name>
<accession>A0A0D0BXM6</accession>
<reference evidence="1 2" key="1">
    <citation type="submission" date="2014-04" db="EMBL/GenBank/DDBJ databases">
        <title>Evolutionary Origins and Diversification of the Mycorrhizal Mutualists.</title>
        <authorList>
            <consortium name="DOE Joint Genome Institute"/>
            <consortium name="Mycorrhizal Genomics Consortium"/>
            <person name="Kohler A."/>
            <person name="Kuo A."/>
            <person name="Nagy L.G."/>
            <person name="Floudas D."/>
            <person name="Copeland A."/>
            <person name="Barry K.W."/>
            <person name="Cichocki N."/>
            <person name="Veneault-Fourrey C."/>
            <person name="LaButti K."/>
            <person name="Lindquist E.A."/>
            <person name="Lipzen A."/>
            <person name="Lundell T."/>
            <person name="Morin E."/>
            <person name="Murat C."/>
            <person name="Riley R."/>
            <person name="Ohm R."/>
            <person name="Sun H."/>
            <person name="Tunlid A."/>
            <person name="Henrissat B."/>
            <person name="Grigoriev I.V."/>
            <person name="Hibbett D.S."/>
            <person name="Martin F."/>
        </authorList>
    </citation>
    <scope>NUCLEOTIDE SEQUENCE [LARGE SCALE GENOMIC DNA]</scope>
    <source>
        <strain evidence="1 2">FD-317 M1</strain>
    </source>
</reference>